<dbReference type="PROSITE" id="PS51471">
    <property type="entry name" value="FE2OG_OXY"/>
    <property type="match status" value="1"/>
</dbReference>
<evidence type="ECO:0000313" key="5">
    <source>
        <dbReference type="Proteomes" id="UP001275084"/>
    </source>
</evidence>
<comment type="caution">
    <text evidence="4">The sequence shown here is derived from an EMBL/GenBank/DDBJ whole genome shotgun (WGS) entry which is preliminary data.</text>
</comment>
<dbReference type="GO" id="GO:0008198">
    <property type="term" value="F:ferrous iron binding"/>
    <property type="evidence" value="ECO:0007669"/>
    <property type="project" value="TreeGrafter"/>
</dbReference>
<dbReference type="InterPro" id="IPR032852">
    <property type="entry name" value="ALKBH2"/>
</dbReference>
<dbReference type="InterPro" id="IPR027450">
    <property type="entry name" value="AlkB-like"/>
</dbReference>
<keyword evidence="5" id="KW-1185">Reference proteome</keyword>
<dbReference type="InterPro" id="IPR005123">
    <property type="entry name" value="Oxoglu/Fe-dep_dioxygenase_dom"/>
</dbReference>
<gene>
    <name evidence="4" type="ORF">B0T25DRAFT_442633</name>
</gene>
<dbReference type="InterPro" id="IPR037151">
    <property type="entry name" value="AlkB-like_sf"/>
</dbReference>
<dbReference type="Pfam" id="PF13532">
    <property type="entry name" value="2OG-FeII_Oxy_2"/>
    <property type="match status" value="1"/>
</dbReference>
<feature type="binding site" evidence="1">
    <location>
        <position position="549"/>
    </location>
    <ligand>
        <name>2-oxoglutarate</name>
        <dbReference type="ChEBI" id="CHEBI:16810"/>
    </ligand>
</feature>
<evidence type="ECO:0000256" key="1">
    <source>
        <dbReference type="PIRSR" id="PIRSR632852-1"/>
    </source>
</evidence>
<proteinExistence type="predicted"/>
<dbReference type="Gene3D" id="2.60.120.590">
    <property type="entry name" value="Alpha-ketoglutarate-dependent dioxygenase AlkB-like"/>
    <property type="match status" value="1"/>
</dbReference>
<dbReference type="EMBL" id="JAUIQD010000001">
    <property type="protein sequence ID" value="KAK3363435.1"/>
    <property type="molecule type" value="Genomic_DNA"/>
</dbReference>
<reference evidence="4" key="1">
    <citation type="journal article" date="2023" name="Mol. Phylogenet. Evol.">
        <title>Genome-scale phylogeny and comparative genomics of the fungal order Sordariales.</title>
        <authorList>
            <person name="Hensen N."/>
            <person name="Bonometti L."/>
            <person name="Westerberg I."/>
            <person name="Brannstrom I.O."/>
            <person name="Guillou S."/>
            <person name="Cros-Aarteil S."/>
            <person name="Calhoun S."/>
            <person name="Haridas S."/>
            <person name="Kuo A."/>
            <person name="Mondo S."/>
            <person name="Pangilinan J."/>
            <person name="Riley R."/>
            <person name="LaButti K."/>
            <person name="Andreopoulos B."/>
            <person name="Lipzen A."/>
            <person name="Chen C."/>
            <person name="Yan M."/>
            <person name="Daum C."/>
            <person name="Ng V."/>
            <person name="Clum A."/>
            <person name="Steindorff A."/>
            <person name="Ohm R.A."/>
            <person name="Martin F."/>
            <person name="Silar P."/>
            <person name="Natvig D.O."/>
            <person name="Lalanne C."/>
            <person name="Gautier V."/>
            <person name="Ament-Velasquez S.L."/>
            <person name="Kruys A."/>
            <person name="Hutchinson M.I."/>
            <person name="Powell A.J."/>
            <person name="Barry K."/>
            <person name="Miller A.N."/>
            <person name="Grigoriev I.V."/>
            <person name="Debuchy R."/>
            <person name="Gladieux P."/>
            <person name="Hiltunen Thoren M."/>
            <person name="Johannesson H."/>
        </authorList>
    </citation>
    <scope>NUCLEOTIDE SEQUENCE</scope>
    <source>
        <strain evidence="4">CBS 955.72</strain>
    </source>
</reference>
<dbReference type="Proteomes" id="UP001275084">
    <property type="component" value="Unassembled WGS sequence"/>
</dbReference>
<accession>A0AAJ0MK46</accession>
<dbReference type="AlphaFoldDB" id="A0AAJ0MK46"/>
<dbReference type="PANTHER" id="PTHR31573:SF4">
    <property type="entry name" value="FE2OG DIOXYGENASE DOMAIN-CONTAINING PROTEIN"/>
    <property type="match status" value="1"/>
</dbReference>
<evidence type="ECO:0000259" key="3">
    <source>
        <dbReference type="PROSITE" id="PS51471"/>
    </source>
</evidence>
<dbReference type="PANTHER" id="PTHR31573">
    <property type="entry name" value="ALPHA-KETOGLUTARATE-DEPENDENT DIOXYGENASE ALKB HOMOLOG 2"/>
    <property type="match status" value="1"/>
</dbReference>
<reference evidence="4" key="2">
    <citation type="submission" date="2023-06" db="EMBL/GenBank/DDBJ databases">
        <authorList>
            <consortium name="Lawrence Berkeley National Laboratory"/>
            <person name="Haridas S."/>
            <person name="Hensen N."/>
            <person name="Bonometti L."/>
            <person name="Westerberg I."/>
            <person name="Brannstrom I.O."/>
            <person name="Guillou S."/>
            <person name="Cros-Aarteil S."/>
            <person name="Calhoun S."/>
            <person name="Kuo A."/>
            <person name="Mondo S."/>
            <person name="Pangilinan J."/>
            <person name="Riley R."/>
            <person name="Labutti K."/>
            <person name="Andreopoulos B."/>
            <person name="Lipzen A."/>
            <person name="Chen C."/>
            <person name="Yanf M."/>
            <person name="Daum C."/>
            <person name="Ng V."/>
            <person name="Clum A."/>
            <person name="Steindorff A."/>
            <person name="Ohm R."/>
            <person name="Martin F."/>
            <person name="Silar P."/>
            <person name="Natvig D."/>
            <person name="Lalanne C."/>
            <person name="Gautier V."/>
            <person name="Ament-Velasquez S.L."/>
            <person name="Kruys A."/>
            <person name="Hutchinson M.I."/>
            <person name="Powell A.J."/>
            <person name="Barry K."/>
            <person name="Miller A.N."/>
            <person name="Grigoriev I.V."/>
            <person name="Debuchy R."/>
            <person name="Gladieux P."/>
            <person name="Thoren M.H."/>
            <person name="Johannesson H."/>
        </authorList>
    </citation>
    <scope>NUCLEOTIDE SEQUENCE</scope>
    <source>
        <strain evidence="4">CBS 955.72</strain>
    </source>
</reference>
<organism evidence="4 5">
    <name type="scientific">Lasiosphaeria hispida</name>
    <dbReference type="NCBI Taxonomy" id="260671"/>
    <lineage>
        <taxon>Eukaryota</taxon>
        <taxon>Fungi</taxon>
        <taxon>Dikarya</taxon>
        <taxon>Ascomycota</taxon>
        <taxon>Pezizomycotina</taxon>
        <taxon>Sordariomycetes</taxon>
        <taxon>Sordariomycetidae</taxon>
        <taxon>Sordariales</taxon>
        <taxon>Lasiosphaeriaceae</taxon>
        <taxon>Lasiosphaeria</taxon>
    </lineage>
</organism>
<feature type="region of interest" description="Disordered" evidence="2">
    <location>
        <begin position="1"/>
        <end position="39"/>
    </location>
</feature>
<sequence>MPSAIENRPPTITDGPFVIVGTPPSDGGNTSSTGQPRPEIWSNMRGGLCEALPYYRAYKGSLHTKEVCAIGFLIDKEADPRDVFSAQVVICSAGGGRELDRETGSMVRRADAVDDNTGIRALKAAKEARSVVAIIAGQNNPNYPCHPPHPYSVLDYFQITDIWKEPQAQRNGNVVKVWRIRFEKAELHTSSWWAPRNAKDGDNNALSPSHNSEYLSIEEFSGQSRHCVICWQHSKEIFTVGWMCLNPGCASYFHTHSPITNATASSLAYTEAFLNQRNPLIGPLPKLKPSIPDLDTVGLHGTESDSRCGFVCPDCGCCSRRLFWNRLVCENCSRWWPAPMLPYPQANLQAEAIYIDSLTTKRRITNGVNAGVPESAHDTFACVLNRTCIQPAEGFVFGSYTARQYFLPDATGQVIGSFTLFVSNQNINSRQHGPDDLFRELSVTDIGLKRNPAANVGSKHEGLTRHFQQNFGARYKFGVSVQSKGFDEAPQAVLRALHRLIWASKCAVAATAGRLAGQTVGPNAPPPTSNEFNELLALGFMEKDSINYHDDGETELGPTVAALSLGSPSIMKFRPKLRKSGFGDMLPIGSGPGGKKAFKSVLEVPMKHGDMMVMHGQHIHRIYEHAVEPFGGRRFSMTSRYIDPGKMTLQADKDDAAVKGAIPAHSQEFTYDGN</sequence>
<evidence type="ECO:0000256" key="2">
    <source>
        <dbReference type="SAM" id="MobiDB-lite"/>
    </source>
</evidence>
<dbReference type="GO" id="GO:0051747">
    <property type="term" value="F:cytosine C-5 DNA demethylase activity"/>
    <property type="evidence" value="ECO:0007669"/>
    <property type="project" value="TreeGrafter"/>
</dbReference>
<feature type="domain" description="Fe2OG dioxygenase" evidence="3">
    <location>
        <begin position="523"/>
        <end position="643"/>
    </location>
</feature>
<dbReference type="SUPFAM" id="SSF51197">
    <property type="entry name" value="Clavaminate synthase-like"/>
    <property type="match status" value="1"/>
</dbReference>
<name>A0AAJ0MK46_9PEZI</name>
<protein>
    <recommendedName>
        <fullName evidence="3">Fe2OG dioxygenase domain-containing protein</fullName>
    </recommendedName>
</protein>
<evidence type="ECO:0000313" key="4">
    <source>
        <dbReference type="EMBL" id="KAK3363435.1"/>
    </source>
</evidence>
<dbReference type="GO" id="GO:0035516">
    <property type="term" value="F:broad specificity oxidative DNA demethylase activity"/>
    <property type="evidence" value="ECO:0007669"/>
    <property type="project" value="TreeGrafter"/>
</dbReference>
<dbReference type="GO" id="GO:0006307">
    <property type="term" value="P:DNA alkylation repair"/>
    <property type="evidence" value="ECO:0007669"/>
    <property type="project" value="TreeGrafter"/>
</dbReference>